<feature type="compositionally biased region" description="Basic and acidic residues" evidence="12">
    <location>
        <begin position="1"/>
        <end position="20"/>
    </location>
</feature>
<evidence type="ECO:0000259" key="15">
    <source>
        <dbReference type="Pfam" id="PF06832"/>
    </source>
</evidence>
<dbReference type="PANTHER" id="PTHR32282:SF15">
    <property type="entry name" value="PENICILLIN-BINDING PROTEIN 1C"/>
    <property type="match status" value="1"/>
</dbReference>
<evidence type="ECO:0000256" key="7">
    <source>
        <dbReference type="ARBA" id="ARBA00022679"/>
    </source>
</evidence>
<evidence type="ECO:0000256" key="5">
    <source>
        <dbReference type="ARBA" id="ARBA00022670"/>
    </source>
</evidence>
<evidence type="ECO:0000259" key="14">
    <source>
        <dbReference type="Pfam" id="PF00912"/>
    </source>
</evidence>
<accession>A0A556AXN5</accession>
<dbReference type="InterPro" id="IPR023346">
    <property type="entry name" value="Lysozyme-like_dom_sf"/>
</dbReference>
<keyword evidence="17" id="KW-1185">Reference proteome</keyword>
<evidence type="ECO:0000259" key="13">
    <source>
        <dbReference type="Pfam" id="PF00905"/>
    </source>
</evidence>
<dbReference type="Pfam" id="PF00912">
    <property type="entry name" value="Transgly"/>
    <property type="match status" value="1"/>
</dbReference>
<dbReference type="GO" id="GO:0004180">
    <property type="term" value="F:carboxypeptidase activity"/>
    <property type="evidence" value="ECO:0007669"/>
    <property type="project" value="UniProtKB-KW"/>
</dbReference>
<dbReference type="GO" id="GO:0009252">
    <property type="term" value="P:peptidoglycan biosynthetic process"/>
    <property type="evidence" value="ECO:0007669"/>
    <property type="project" value="UniProtKB-UniPathway"/>
</dbReference>
<evidence type="ECO:0000256" key="12">
    <source>
        <dbReference type="SAM" id="MobiDB-lite"/>
    </source>
</evidence>
<keyword evidence="5" id="KW-0645">Protease</keyword>
<dbReference type="EMBL" id="VLTJ01000008">
    <property type="protein sequence ID" value="TSH97682.1"/>
    <property type="molecule type" value="Genomic_DNA"/>
</dbReference>
<protein>
    <recommendedName>
        <fullName evidence="10">peptidoglycan glycosyltransferase</fullName>
        <ecNumber evidence="10">2.4.99.28</ecNumber>
    </recommendedName>
</protein>
<evidence type="ECO:0000256" key="3">
    <source>
        <dbReference type="ARBA" id="ARBA00007739"/>
    </source>
</evidence>
<evidence type="ECO:0000313" key="16">
    <source>
        <dbReference type="EMBL" id="TSH97682.1"/>
    </source>
</evidence>
<evidence type="ECO:0000256" key="11">
    <source>
        <dbReference type="ARBA" id="ARBA00049902"/>
    </source>
</evidence>
<dbReference type="InterPro" id="IPR036950">
    <property type="entry name" value="PBP_transglycosylase"/>
</dbReference>
<dbReference type="Pfam" id="PF00905">
    <property type="entry name" value="Transpeptidase"/>
    <property type="match status" value="1"/>
</dbReference>
<dbReference type="AlphaFoldDB" id="A0A556AXN5"/>
<evidence type="ECO:0000256" key="2">
    <source>
        <dbReference type="ARBA" id="ARBA00007090"/>
    </source>
</evidence>
<dbReference type="GO" id="GO:0008658">
    <property type="term" value="F:penicillin binding"/>
    <property type="evidence" value="ECO:0007669"/>
    <property type="project" value="InterPro"/>
</dbReference>
<evidence type="ECO:0000256" key="10">
    <source>
        <dbReference type="ARBA" id="ARBA00044770"/>
    </source>
</evidence>
<sequence>MAPARDAERSRVAARRERLPPGRSSRRRRCARLAASALGTLGLALGAAALVLDQRYPLPLPDARGGTVVTDRDGVPLRTWPSPDGVWRYPVGLADVSPRYLDALLTYEDRWFRWHPGVNPWALARAGWQWLRRGRIVSGGSTLTMQVARLIEPGLQADTRALSTKARQILRALQLEWHLDKDEILTLYLNHAPMGGIVEGVEMASRMWLGKPAAHLTHAEAALLAALPQAPSRLRLDRHPEAARAARDKVLQRMAATGRWPAAAVQDARLENILVPPLRARWLAPLAAERLQREHPGPVVRSTLSAELQSTLERMLEDRVLTLPPQMTMAAMVLDNDTLEVLAHAGTADFANPERAGYVDMSIASRSPGSTLKPFLYALALDDGLVHSESLLVDAPQSFGGYRPGNFQAGFIGPVSVAEALVRSLNVPAVDLLERVGPQRFVARLRNGGLPLRLPAYAQPNLSVILGGAGTTLTELVGAYRALARDGVAGTPRLLAGQPREERRLMSPQAAYIVRDILETGGHPDRPYAGARRGLAWKTGTSFGFRDAWAIGVTERYTLGVWVGRPDGTPNPGFFGANVAAPLLADLAAALPAAGAARAAPPPGVARTTICWPLGLRAADTPPAQCLQRRTAWTIAGTAPPTLADRIGGAPLVQTVWRDAASGLRVTPACARESQATDLATWPVAVRPWLALRGLAQPLAELGWAPDCRPAAQPAAGGLAIQGVADEAVLRPAAGGREVAVRVQAQGGAAPVRWLLDGRTLPAEPASPTLRFARDGRHRLTAIDATGRHQSVAFEVAGTPAPPGAGLP</sequence>
<feature type="domain" description="Glycosyl transferase family 51" evidence="14">
    <location>
        <begin position="85"/>
        <end position="254"/>
    </location>
</feature>
<dbReference type="InterPro" id="IPR011815">
    <property type="entry name" value="PBP_1c"/>
</dbReference>
<evidence type="ECO:0000256" key="9">
    <source>
        <dbReference type="ARBA" id="ARBA00023268"/>
    </source>
</evidence>
<comment type="caution">
    <text evidence="16">The sequence shown here is derived from an EMBL/GenBank/DDBJ whole genome shotgun (WGS) entry which is preliminary data.</text>
</comment>
<dbReference type="InterPro" id="IPR001264">
    <property type="entry name" value="Glyco_trans_51"/>
</dbReference>
<keyword evidence="7" id="KW-0808">Transferase</keyword>
<dbReference type="OrthoDB" id="9766909at2"/>
<comment type="catalytic activity">
    <reaction evidence="11">
        <text>[GlcNAc-(1-&gt;4)-Mur2Ac(oyl-L-Ala-gamma-D-Glu-L-Lys-D-Ala-D-Ala)](n)-di-trans,octa-cis-undecaprenyl diphosphate + beta-D-GlcNAc-(1-&gt;4)-Mur2Ac(oyl-L-Ala-gamma-D-Glu-L-Lys-D-Ala-D-Ala)-di-trans,octa-cis-undecaprenyl diphosphate = [GlcNAc-(1-&gt;4)-Mur2Ac(oyl-L-Ala-gamma-D-Glu-L-Lys-D-Ala-D-Ala)](n+1)-di-trans,octa-cis-undecaprenyl diphosphate + di-trans,octa-cis-undecaprenyl diphosphate + H(+)</text>
        <dbReference type="Rhea" id="RHEA:23708"/>
        <dbReference type="Rhea" id="RHEA-COMP:9602"/>
        <dbReference type="Rhea" id="RHEA-COMP:9603"/>
        <dbReference type="ChEBI" id="CHEBI:15378"/>
        <dbReference type="ChEBI" id="CHEBI:58405"/>
        <dbReference type="ChEBI" id="CHEBI:60033"/>
        <dbReference type="ChEBI" id="CHEBI:78435"/>
        <dbReference type="EC" id="2.4.99.28"/>
    </reaction>
</comment>
<dbReference type="RefSeq" id="WP_143947207.1">
    <property type="nucleotide sequence ID" value="NZ_BAABMB010000004.1"/>
</dbReference>
<evidence type="ECO:0000256" key="8">
    <source>
        <dbReference type="ARBA" id="ARBA00022801"/>
    </source>
</evidence>
<dbReference type="GO" id="GO:0008955">
    <property type="term" value="F:peptidoglycan glycosyltransferase activity"/>
    <property type="evidence" value="ECO:0007669"/>
    <property type="project" value="UniProtKB-EC"/>
</dbReference>
<keyword evidence="6" id="KW-0328">Glycosyltransferase</keyword>
<dbReference type="Gene3D" id="3.40.710.10">
    <property type="entry name" value="DD-peptidase/beta-lactamase superfamily"/>
    <property type="match status" value="1"/>
</dbReference>
<gene>
    <name evidence="16" type="primary">pbpC</name>
    <name evidence="16" type="ORF">FOZ76_05880</name>
</gene>
<dbReference type="InterPro" id="IPR050396">
    <property type="entry name" value="Glycosyltr_51/Transpeptidase"/>
</dbReference>
<feature type="region of interest" description="Disordered" evidence="12">
    <location>
        <begin position="1"/>
        <end position="26"/>
    </location>
</feature>
<keyword evidence="4" id="KW-0121">Carboxypeptidase</keyword>
<dbReference type="SUPFAM" id="SSF56601">
    <property type="entry name" value="beta-lactamase/transpeptidase-like"/>
    <property type="match status" value="1"/>
</dbReference>
<evidence type="ECO:0000313" key="17">
    <source>
        <dbReference type="Proteomes" id="UP000318405"/>
    </source>
</evidence>
<evidence type="ECO:0000256" key="4">
    <source>
        <dbReference type="ARBA" id="ARBA00022645"/>
    </source>
</evidence>
<dbReference type="GO" id="GO:0030288">
    <property type="term" value="C:outer membrane-bounded periplasmic space"/>
    <property type="evidence" value="ECO:0007669"/>
    <property type="project" value="TreeGrafter"/>
</dbReference>
<dbReference type="Gene3D" id="1.10.3810.10">
    <property type="entry name" value="Biosynthetic peptidoglycan transglycosylase-like"/>
    <property type="match status" value="1"/>
</dbReference>
<reference evidence="16 17" key="1">
    <citation type="submission" date="2019-07" db="EMBL/GenBank/DDBJ databases">
        <title>Qingshengfaniella alkalisoli gen. nov., sp. nov., isolated from saline soil.</title>
        <authorList>
            <person name="Xu L."/>
            <person name="Huang X.-X."/>
            <person name="Sun J.-Q."/>
        </authorList>
    </citation>
    <scope>NUCLEOTIDE SEQUENCE [LARGE SCALE GENOMIC DNA]</scope>
    <source>
        <strain evidence="16 17">DSM 27279</strain>
    </source>
</reference>
<keyword evidence="8" id="KW-0378">Hydrolase</keyword>
<dbReference type="InterPro" id="IPR001460">
    <property type="entry name" value="PCN-bd_Tpept"/>
</dbReference>
<keyword evidence="9" id="KW-0511">Multifunctional enzyme</keyword>
<dbReference type="NCBIfam" id="TIGR02073">
    <property type="entry name" value="PBP_1c"/>
    <property type="match status" value="1"/>
</dbReference>
<proteinExistence type="inferred from homology"/>
<comment type="pathway">
    <text evidence="1">Cell wall biogenesis; peptidoglycan biosynthesis.</text>
</comment>
<dbReference type="InterPro" id="IPR012338">
    <property type="entry name" value="Beta-lactam/transpept-like"/>
</dbReference>
<comment type="similarity">
    <text evidence="3">In the N-terminal section; belongs to the glycosyltransferase 51 family.</text>
</comment>
<feature type="domain" description="Penicillin-binding protein transpeptidase" evidence="13">
    <location>
        <begin position="329"/>
        <end position="563"/>
    </location>
</feature>
<feature type="domain" description="Penicillin-binding C-terminal" evidence="15">
    <location>
        <begin position="712"/>
        <end position="794"/>
    </location>
</feature>
<name>A0A556AXN5_9BURK</name>
<dbReference type="PANTHER" id="PTHR32282">
    <property type="entry name" value="BINDING PROTEIN TRANSPEPTIDASE, PUTATIVE-RELATED"/>
    <property type="match status" value="1"/>
</dbReference>
<evidence type="ECO:0000256" key="6">
    <source>
        <dbReference type="ARBA" id="ARBA00022676"/>
    </source>
</evidence>
<organism evidence="16 17">
    <name type="scientific">Verticiella sediminum</name>
    <dbReference type="NCBI Taxonomy" id="1247510"/>
    <lineage>
        <taxon>Bacteria</taxon>
        <taxon>Pseudomonadati</taxon>
        <taxon>Pseudomonadota</taxon>
        <taxon>Betaproteobacteria</taxon>
        <taxon>Burkholderiales</taxon>
        <taxon>Alcaligenaceae</taxon>
        <taxon>Verticiella</taxon>
    </lineage>
</organism>
<dbReference type="UniPathway" id="UPA00219"/>
<dbReference type="Pfam" id="PF06832">
    <property type="entry name" value="BiPBP_C"/>
    <property type="match status" value="1"/>
</dbReference>
<dbReference type="Proteomes" id="UP000318405">
    <property type="component" value="Unassembled WGS sequence"/>
</dbReference>
<dbReference type="GO" id="GO:0006508">
    <property type="term" value="P:proteolysis"/>
    <property type="evidence" value="ECO:0007669"/>
    <property type="project" value="UniProtKB-KW"/>
</dbReference>
<dbReference type="SUPFAM" id="SSF53955">
    <property type="entry name" value="Lysozyme-like"/>
    <property type="match status" value="1"/>
</dbReference>
<evidence type="ECO:0000256" key="1">
    <source>
        <dbReference type="ARBA" id="ARBA00004752"/>
    </source>
</evidence>
<comment type="similarity">
    <text evidence="2">In the C-terminal section; belongs to the transpeptidase family.</text>
</comment>
<dbReference type="EC" id="2.4.99.28" evidence="10"/>
<dbReference type="InterPro" id="IPR009647">
    <property type="entry name" value="PBP_C"/>
</dbReference>